<proteinExistence type="predicted"/>
<evidence type="ECO:0000313" key="2">
    <source>
        <dbReference type="EMBL" id="MFC2949371.1"/>
    </source>
</evidence>
<keyword evidence="1" id="KW-0472">Membrane</keyword>
<comment type="caution">
    <text evidence="2">The sequence shown here is derived from an EMBL/GenBank/DDBJ whole genome shotgun (WGS) entry which is preliminary data.</text>
</comment>
<feature type="transmembrane region" description="Helical" evidence="1">
    <location>
        <begin position="37"/>
        <end position="60"/>
    </location>
</feature>
<feature type="transmembrane region" description="Helical" evidence="1">
    <location>
        <begin position="7"/>
        <end position="31"/>
    </location>
</feature>
<organism evidence="2 3">
    <name type="scientific">Virgibacillus sediminis</name>
    <dbReference type="NCBI Taxonomy" id="202260"/>
    <lineage>
        <taxon>Bacteria</taxon>
        <taxon>Bacillati</taxon>
        <taxon>Bacillota</taxon>
        <taxon>Bacilli</taxon>
        <taxon>Bacillales</taxon>
        <taxon>Bacillaceae</taxon>
        <taxon>Virgibacillus</taxon>
    </lineage>
</organism>
<name>A0ABV7A8Q4_9BACI</name>
<keyword evidence="1" id="KW-0812">Transmembrane</keyword>
<protein>
    <submittedName>
        <fullName evidence="2">Uncharacterized protein</fullName>
    </submittedName>
</protein>
<sequence length="94" mass="11019">MHPIKKILFYIGNAVIGVFTLYAYLYFWMVFNWGDPFLINFQAVVISLFLSVVVFISFNYLLLKNESASQTYWWVALAILLCTMIVIFIFLAFI</sequence>
<dbReference type="EMBL" id="JBHRRZ010000035">
    <property type="protein sequence ID" value="MFC2949371.1"/>
    <property type="molecule type" value="Genomic_DNA"/>
</dbReference>
<keyword evidence="1" id="KW-1133">Transmembrane helix</keyword>
<dbReference type="Proteomes" id="UP001595387">
    <property type="component" value="Unassembled WGS sequence"/>
</dbReference>
<dbReference type="RefSeq" id="WP_390307344.1">
    <property type="nucleotide sequence ID" value="NZ_JBHRRZ010000035.1"/>
</dbReference>
<evidence type="ECO:0000256" key="1">
    <source>
        <dbReference type="SAM" id="Phobius"/>
    </source>
</evidence>
<feature type="transmembrane region" description="Helical" evidence="1">
    <location>
        <begin position="72"/>
        <end position="93"/>
    </location>
</feature>
<keyword evidence="3" id="KW-1185">Reference proteome</keyword>
<evidence type="ECO:0000313" key="3">
    <source>
        <dbReference type="Proteomes" id="UP001595387"/>
    </source>
</evidence>
<reference evidence="3" key="1">
    <citation type="journal article" date="2019" name="Int. J. Syst. Evol. Microbiol.">
        <title>The Global Catalogue of Microorganisms (GCM) 10K type strain sequencing project: providing services to taxonomists for standard genome sequencing and annotation.</title>
        <authorList>
            <consortium name="The Broad Institute Genomics Platform"/>
            <consortium name="The Broad Institute Genome Sequencing Center for Infectious Disease"/>
            <person name="Wu L."/>
            <person name="Ma J."/>
        </authorList>
    </citation>
    <scope>NUCLEOTIDE SEQUENCE [LARGE SCALE GENOMIC DNA]</scope>
    <source>
        <strain evidence="3">KCTC 13193</strain>
    </source>
</reference>
<gene>
    <name evidence="2" type="ORF">ACFODW_13700</name>
</gene>
<accession>A0ABV7A8Q4</accession>